<organism evidence="4 5">
    <name type="scientific">Sphingomonas spermidinifaciens</name>
    <dbReference type="NCBI Taxonomy" id="1141889"/>
    <lineage>
        <taxon>Bacteria</taxon>
        <taxon>Pseudomonadati</taxon>
        <taxon>Pseudomonadota</taxon>
        <taxon>Alphaproteobacteria</taxon>
        <taxon>Sphingomonadales</taxon>
        <taxon>Sphingomonadaceae</taxon>
        <taxon>Sphingomonas</taxon>
    </lineage>
</organism>
<dbReference type="Proteomes" id="UP000218366">
    <property type="component" value="Unassembled WGS sequence"/>
</dbReference>
<dbReference type="AlphaFoldDB" id="A0A2A4B272"/>
<dbReference type="Pfam" id="PF02525">
    <property type="entry name" value="Flavodoxin_2"/>
    <property type="match status" value="1"/>
</dbReference>
<proteinExistence type="inferred from homology"/>
<comment type="similarity">
    <text evidence="1">Belongs to the NAD(P)H dehydrogenase (quinone) family.</text>
</comment>
<dbReference type="PANTHER" id="PTHR10204">
    <property type="entry name" value="NAD P H OXIDOREDUCTASE-RELATED"/>
    <property type="match status" value="1"/>
</dbReference>
<name>A0A2A4B272_9SPHN</name>
<keyword evidence="2" id="KW-0560">Oxidoreductase</keyword>
<evidence type="ECO:0000256" key="1">
    <source>
        <dbReference type="ARBA" id="ARBA00006252"/>
    </source>
</evidence>
<dbReference type="EMBL" id="NWMW01000002">
    <property type="protein sequence ID" value="PCD02157.1"/>
    <property type="molecule type" value="Genomic_DNA"/>
</dbReference>
<dbReference type="InterPro" id="IPR003680">
    <property type="entry name" value="Flavodoxin_fold"/>
</dbReference>
<reference evidence="4 5" key="1">
    <citation type="submission" date="2017-09" db="EMBL/GenBank/DDBJ databases">
        <title>Sphingomonas spermidinifaciens 9NM-10, whole genome shotgun sequence.</title>
        <authorList>
            <person name="Feng G."/>
            <person name="Zhu H."/>
        </authorList>
    </citation>
    <scope>NUCLEOTIDE SEQUENCE [LARGE SCALE GENOMIC DNA]</scope>
    <source>
        <strain evidence="4 5">9NM-10</strain>
    </source>
</reference>
<dbReference type="GO" id="GO:0003955">
    <property type="term" value="F:NAD(P)H dehydrogenase (quinone) activity"/>
    <property type="evidence" value="ECO:0007669"/>
    <property type="project" value="TreeGrafter"/>
</dbReference>
<dbReference type="PANTHER" id="PTHR10204:SF34">
    <property type="entry name" value="NAD(P)H DEHYDROGENASE [QUINONE] 1 ISOFORM 1"/>
    <property type="match status" value="1"/>
</dbReference>
<protein>
    <submittedName>
        <fullName evidence="4">NAD(P)H dehydrogenase</fullName>
    </submittedName>
</protein>
<feature type="domain" description="Flavodoxin-like fold" evidence="3">
    <location>
        <begin position="14"/>
        <end position="183"/>
    </location>
</feature>
<dbReference type="Gene3D" id="3.40.50.360">
    <property type="match status" value="1"/>
</dbReference>
<sequence length="224" mass="24669">MQELAMASRETPIRHLLVLGHPGPDGFNHAIAAAYGDAVRTCGQEAVLRDLYSLDFDPRLTAEERSSSGAGTPGAEVQVELNLIRDCEVVALVYPIWFGMPPAIIKGYVDRVFGAGFAAANLKTGIPSALLHGKRLIIFSSSASTRPWLEEQGQWQGLRQAFDLYLQTIFGFREVQHVHFDAVVENGKAHYVDECLASVADAARRLCATLLHERCHARFEQHDA</sequence>
<accession>A0A2A4B272</accession>
<evidence type="ECO:0000313" key="4">
    <source>
        <dbReference type="EMBL" id="PCD02157.1"/>
    </source>
</evidence>
<keyword evidence="5" id="KW-1185">Reference proteome</keyword>
<evidence type="ECO:0000256" key="2">
    <source>
        <dbReference type="ARBA" id="ARBA00023002"/>
    </source>
</evidence>
<evidence type="ECO:0000313" key="5">
    <source>
        <dbReference type="Proteomes" id="UP000218366"/>
    </source>
</evidence>
<dbReference type="GO" id="GO:0005829">
    <property type="term" value="C:cytosol"/>
    <property type="evidence" value="ECO:0007669"/>
    <property type="project" value="TreeGrafter"/>
</dbReference>
<evidence type="ECO:0000259" key="3">
    <source>
        <dbReference type="Pfam" id="PF02525"/>
    </source>
</evidence>
<dbReference type="InterPro" id="IPR029039">
    <property type="entry name" value="Flavoprotein-like_sf"/>
</dbReference>
<comment type="caution">
    <text evidence="4">The sequence shown here is derived from an EMBL/GenBank/DDBJ whole genome shotgun (WGS) entry which is preliminary data.</text>
</comment>
<gene>
    <name evidence="4" type="ORF">COC42_11855</name>
</gene>
<dbReference type="InterPro" id="IPR051545">
    <property type="entry name" value="NAD(P)H_dehydrogenase_qn"/>
</dbReference>
<dbReference type="OrthoDB" id="9798454at2"/>
<dbReference type="SUPFAM" id="SSF52218">
    <property type="entry name" value="Flavoproteins"/>
    <property type="match status" value="1"/>
</dbReference>